<dbReference type="SMART" id="SM00345">
    <property type="entry name" value="HTH_GNTR"/>
    <property type="match status" value="1"/>
</dbReference>
<dbReference type="Gene3D" id="1.20.120.530">
    <property type="entry name" value="GntR ligand-binding domain-like"/>
    <property type="match status" value="1"/>
</dbReference>
<dbReference type="Proteomes" id="UP000281975">
    <property type="component" value="Unassembled WGS sequence"/>
</dbReference>
<dbReference type="PANTHER" id="PTHR43537:SF50">
    <property type="entry name" value="TRANSCRIPTIONAL REGULATORY PROTEIN"/>
    <property type="match status" value="1"/>
</dbReference>
<keyword evidence="3" id="KW-0804">Transcription</keyword>
<dbReference type="SMART" id="SM00895">
    <property type="entry name" value="FCD"/>
    <property type="match status" value="1"/>
</dbReference>
<dbReference type="GO" id="GO:0003677">
    <property type="term" value="F:DNA binding"/>
    <property type="evidence" value="ECO:0007669"/>
    <property type="project" value="UniProtKB-KW"/>
</dbReference>
<evidence type="ECO:0000313" key="5">
    <source>
        <dbReference type="EMBL" id="RKR03494.1"/>
    </source>
</evidence>
<dbReference type="RefSeq" id="WP_121172964.1">
    <property type="nucleotide sequence ID" value="NZ_RBIN01000005.1"/>
</dbReference>
<evidence type="ECO:0000313" key="6">
    <source>
        <dbReference type="Proteomes" id="UP000281975"/>
    </source>
</evidence>
<keyword evidence="6" id="KW-1185">Reference proteome</keyword>
<sequence length="222" mass="24968">MTRQHNGAASHISRHSLHDAIVGRLRDLIIEGELAQGERIFEAPLCETLGVSRTPLREALRSLASEGLVELVPQRGARVRHFSVKDVHDMLVLIRSLEELAARLACESAGEHDIAEVRELHDRMMAFYRDGNRLDYYKTNQQIHTAIVALSDNEPLIQTHASLQARLKRIRFIGHDGPELWAAAIAEHEAMMTALERRDAQALTAAIGEHLGNAWERVRDMV</sequence>
<feature type="domain" description="HTH gntR-type" evidence="4">
    <location>
        <begin position="15"/>
        <end position="82"/>
    </location>
</feature>
<evidence type="ECO:0000259" key="4">
    <source>
        <dbReference type="PROSITE" id="PS50949"/>
    </source>
</evidence>
<reference evidence="5 6" key="1">
    <citation type="submission" date="2018-10" db="EMBL/GenBank/DDBJ databases">
        <title>Genomic Encyclopedia of Type Strains, Phase IV (KMG-IV): sequencing the most valuable type-strain genomes for metagenomic binning, comparative biology and taxonomic classification.</title>
        <authorList>
            <person name="Goeker M."/>
        </authorList>
    </citation>
    <scope>NUCLEOTIDE SEQUENCE [LARGE SCALE GENOMIC DNA]</scope>
    <source>
        <strain evidence="5 6">DSM 23229</strain>
    </source>
</reference>
<dbReference type="PROSITE" id="PS50949">
    <property type="entry name" value="HTH_GNTR"/>
    <property type="match status" value="1"/>
</dbReference>
<organism evidence="5 6">
    <name type="scientific">Kushneria sinocarnis</name>
    <dbReference type="NCBI Taxonomy" id="595502"/>
    <lineage>
        <taxon>Bacteria</taxon>
        <taxon>Pseudomonadati</taxon>
        <taxon>Pseudomonadota</taxon>
        <taxon>Gammaproteobacteria</taxon>
        <taxon>Oceanospirillales</taxon>
        <taxon>Halomonadaceae</taxon>
        <taxon>Kushneria</taxon>
    </lineage>
</organism>
<name>A0A420WWL5_9GAMM</name>
<dbReference type="CDD" id="cd07377">
    <property type="entry name" value="WHTH_GntR"/>
    <property type="match status" value="1"/>
</dbReference>
<dbReference type="InterPro" id="IPR008920">
    <property type="entry name" value="TF_FadR/GntR_C"/>
</dbReference>
<dbReference type="Pfam" id="PF00392">
    <property type="entry name" value="GntR"/>
    <property type="match status" value="1"/>
</dbReference>
<dbReference type="Pfam" id="PF07729">
    <property type="entry name" value="FCD"/>
    <property type="match status" value="1"/>
</dbReference>
<dbReference type="EMBL" id="RBIN01000005">
    <property type="protein sequence ID" value="RKR03494.1"/>
    <property type="molecule type" value="Genomic_DNA"/>
</dbReference>
<comment type="caution">
    <text evidence="5">The sequence shown here is derived from an EMBL/GenBank/DDBJ whole genome shotgun (WGS) entry which is preliminary data.</text>
</comment>
<dbReference type="AlphaFoldDB" id="A0A420WWL5"/>
<dbReference type="SUPFAM" id="SSF48008">
    <property type="entry name" value="GntR ligand-binding domain-like"/>
    <property type="match status" value="1"/>
</dbReference>
<dbReference type="PANTHER" id="PTHR43537">
    <property type="entry name" value="TRANSCRIPTIONAL REGULATOR, GNTR FAMILY"/>
    <property type="match status" value="1"/>
</dbReference>
<protein>
    <submittedName>
        <fullName evidence="5">DNA-binding GntR family transcriptional regulator</fullName>
    </submittedName>
</protein>
<keyword evidence="1" id="KW-0805">Transcription regulation</keyword>
<dbReference type="PRINTS" id="PR00035">
    <property type="entry name" value="HTHGNTR"/>
</dbReference>
<dbReference type="InterPro" id="IPR011711">
    <property type="entry name" value="GntR_C"/>
</dbReference>
<dbReference type="InterPro" id="IPR000524">
    <property type="entry name" value="Tscrpt_reg_HTH_GntR"/>
</dbReference>
<dbReference type="InterPro" id="IPR036390">
    <property type="entry name" value="WH_DNA-bd_sf"/>
</dbReference>
<keyword evidence="2 5" id="KW-0238">DNA-binding</keyword>
<proteinExistence type="predicted"/>
<gene>
    <name evidence="5" type="ORF">C7446_2019</name>
</gene>
<evidence type="ECO:0000256" key="2">
    <source>
        <dbReference type="ARBA" id="ARBA00023125"/>
    </source>
</evidence>
<evidence type="ECO:0000256" key="1">
    <source>
        <dbReference type="ARBA" id="ARBA00023015"/>
    </source>
</evidence>
<dbReference type="GO" id="GO:0003700">
    <property type="term" value="F:DNA-binding transcription factor activity"/>
    <property type="evidence" value="ECO:0007669"/>
    <property type="project" value="InterPro"/>
</dbReference>
<accession>A0A420WWL5</accession>
<dbReference type="InterPro" id="IPR036388">
    <property type="entry name" value="WH-like_DNA-bd_sf"/>
</dbReference>
<evidence type="ECO:0000256" key="3">
    <source>
        <dbReference type="ARBA" id="ARBA00023163"/>
    </source>
</evidence>
<dbReference type="SUPFAM" id="SSF46785">
    <property type="entry name" value="Winged helix' DNA-binding domain"/>
    <property type="match status" value="1"/>
</dbReference>
<dbReference type="Gene3D" id="1.10.10.10">
    <property type="entry name" value="Winged helix-like DNA-binding domain superfamily/Winged helix DNA-binding domain"/>
    <property type="match status" value="1"/>
</dbReference>
<dbReference type="OrthoDB" id="9799812at2"/>